<organism evidence="1 2">
    <name type="scientific">Arachidicoccus ginsenosidivorans</name>
    <dbReference type="NCBI Taxonomy" id="496057"/>
    <lineage>
        <taxon>Bacteria</taxon>
        <taxon>Pseudomonadati</taxon>
        <taxon>Bacteroidota</taxon>
        <taxon>Chitinophagia</taxon>
        <taxon>Chitinophagales</taxon>
        <taxon>Chitinophagaceae</taxon>
        <taxon>Arachidicoccus</taxon>
    </lineage>
</organism>
<dbReference type="Proteomes" id="UP000321291">
    <property type="component" value="Chromosome"/>
</dbReference>
<dbReference type="EMBL" id="CP042434">
    <property type="protein sequence ID" value="QEC72617.1"/>
    <property type="molecule type" value="Genomic_DNA"/>
</dbReference>
<dbReference type="KEGG" id="agi:FSB73_13960"/>
<proteinExistence type="predicted"/>
<dbReference type="OrthoDB" id="677448at2"/>
<gene>
    <name evidence="1" type="ORF">FSB73_13960</name>
</gene>
<keyword evidence="2" id="KW-1185">Reference proteome</keyword>
<accession>A0A5B8VM59</accession>
<evidence type="ECO:0000313" key="1">
    <source>
        <dbReference type="EMBL" id="QEC72617.1"/>
    </source>
</evidence>
<protein>
    <submittedName>
        <fullName evidence="1">Uncharacterized protein</fullName>
    </submittedName>
</protein>
<dbReference type="AlphaFoldDB" id="A0A5B8VM59"/>
<name>A0A5B8VM59_9BACT</name>
<dbReference type="RefSeq" id="WP_146783371.1">
    <property type="nucleotide sequence ID" value="NZ_CP042434.1"/>
</dbReference>
<evidence type="ECO:0000313" key="2">
    <source>
        <dbReference type="Proteomes" id="UP000321291"/>
    </source>
</evidence>
<sequence>MEKNLRYTGPDGTPLLDTINKMERLYQVPLFYFEGLADEIMAKIRLENFSGNMGYQVPKDYFTGLADQILSRIHASEKTAPSHQQPDFQQLSVQKELESVAPFLLEIGNKNVYTVPAGYFSSLQPLQITQKLAETKADITTSNKPLIILAQK</sequence>
<reference evidence="1 2" key="1">
    <citation type="journal article" date="2017" name="Int. J. Syst. Evol. Microbiol.">
        <title>Arachidicoccus ginsenosidivorans sp. nov., with ginsenoside-converting activity isolated from ginseng cultivating soil.</title>
        <authorList>
            <person name="Siddiqi M.Z."/>
            <person name="Aslam Z."/>
            <person name="Im W.T."/>
        </authorList>
    </citation>
    <scope>NUCLEOTIDE SEQUENCE [LARGE SCALE GENOMIC DNA]</scope>
    <source>
        <strain evidence="1 2">Gsoil 809</strain>
    </source>
</reference>